<evidence type="ECO:0000313" key="1">
    <source>
        <dbReference type="EMBL" id="GFY24388.1"/>
    </source>
</evidence>
<name>A0A8X6VXP3_TRICX</name>
<evidence type="ECO:0000313" key="2">
    <source>
        <dbReference type="Proteomes" id="UP000887159"/>
    </source>
</evidence>
<proteinExistence type="predicted"/>
<protein>
    <submittedName>
        <fullName evidence="1">Uncharacterized protein</fullName>
    </submittedName>
</protein>
<keyword evidence="2" id="KW-1185">Reference proteome</keyword>
<dbReference type="GO" id="GO:0003676">
    <property type="term" value="F:nucleic acid binding"/>
    <property type="evidence" value="ECO:0007669"/>
    <property type="project" value="InterPro"/>
</dbReference>
<dbReference type="EMBL" id="BMAU01021369">
    <property type="protein sequence ID" value="GFY24388.1"/>
    <property type="molecule type" value="Genomic_DNA"/>
</dbReference>
<accession>A0A8X6VXP3</accession>
<dbReference type="Gene3D" id="3.30.420.10">
    <property type="entry name" value="Ribonuclease H-like superfamily/Ribonuclease H"/>
    <property type="match status" value="1"/>
</dbReference>
<dbReference type="InterPro" id="IPR036397">
    <property type="entry name" value="RNaseH_sf"/>
</dbReference>
<reference evidence="1" key="1">
    <citation type="submission" date="2020-08" db="EMBL/GenBank/DDBJ databases">
        <title>Multicomponent nature underlies the extraordinary mechanical properties of spider dragline silk.</title>
        <authorList>
            <person name="Kono N."/>
            <person name="Nakamura H."/>
            <person name="Mori M."/>
            <person name="Yoshida Y."/>
            <person name="Ohtoshi R."/>
            <person name="Malay A.D."/>
            <person name="Moran D.A.P."/>
            <person name="Tomita M."/>
            <person name="Numata K."/>
            <person name="Arakawa K."/>
        </authorList>
    </citation>
    <scope>NUCLEOTIDE SEQUENCE</scope>
</reference>
<gene>
    <name evidence="1" type="ORF">TNCV_1014361</name>
</gene>
<dbReference type="AlphaFoldDB" id="A0A8X6VXP3"/>
<comment type="caution">
    <text evidence="1">The sequence shown here is derived from an EMBL/GenBank/DDBJ whole genome shotgun (WGS) entry which is preliminary data.</text>
</comment>
<dbReference type="Proteomes" id="UP000887159">
    <property type="component" value="Unassembled WGS sequence"/>
</dbReference>
<organism evidence="1 2">
    <name type="scientific">Trichonephila clavipes</name>
    <name type="common">Golden silk orbweaver</name>
    <name type="synonym">Nephila clavipes</name>
    <dbReference type="NCBI Taxonomy" id="2585209"/>
    <lineage>
        <taxon>Eukaryota</taxon>
        <taxon>Metazoa</taxon>
        <taxon>Ecdysozoa</taxon>
        <taxon>Arthropoda</taxon>
        <taxon>Chelicerata</taxon>
        <taxon>Arachnida</taxon>
        <taxon>Araneae</taxon>
        <taxon>Araneomorphae</taxon>
        <taxon>Entelegynae</taxon>
        <taxon>Araneoidea</taxon>
        <taxon>Nephilidae</taxon>
        <taxon>Trichonephila</taxon>
    </lineage>
</organism>
<sequence>MGCILAVTKPLQTLQVPEPESHLMMALSCGNSHYQFLTLEFLQFMLSLDAKYCQDLILRIVPKHVHDNAPGLTALMVRQFLSNNSIVIVLQPHPPYSLNLVHQTFFVSMNGKSEREMIQCCDEVKENTVKALNSILVQEFQNCFEV</sequence>